<dbReference type="OrthoDB" id="441771at2759"/>
<feature type="region of interest" description="Disordered" evidence="7">
    <location>
        <begin position="1"/>
        <end position="49"/>
    </location>
</feature>
<feature type="compositionally biased region" description="Basic and acidic residues" evidence="7">
    <location>
        <begin position="878"/>
        <end position="898"/>
    </location>
</feature>
<feature type="region of interest" description="Disordered" evidence="7">
    <location>
        <begin position="263"/>
        <end position="448"/>
    </location>
</feature>
<accession>A0A9P6DXR5</accession>
<keyword evidence="9" id="KW-1185">Reference proteome</keyword>
<feature type="compositionally biased region" description="Basic and acidic residues" evidence="7">
    <location>
        <begin position="181"/>
        <end position="191"/>
    </location>
</feature>
<evidence type="ECO:0000256" key="2">
    <source>
        <dbReference type="ARBA" id="ARBA00007466"/>
    </source>
</evidence>
<feature type="compositionally biased region" description="Basic and acidic residues" evidence="7">
    <location>
        <begin position="322"/>
        <end position="362"/>
    </location>
</feature>
<feature type="region of interest" description="Disordered" evidence="7">
    <location>
        <begin position="115"/>
        <end position="251"/>
    </location>
</feature>
<feature type="compositionally biased region" description="Acidic residues" evidence="7">
    <location>
        <begin position="383"/>
        <end position="393"/>
    </location>
</feature>
<dbReference type="AlphaFoldDB" id="A0A9P6DXR5"/>
<dbReference type="PANTHER" id="PTHR23183">
    <property type="entry name" value="NOP14"/>
    <property type="match status" value="1"/>
</dbReference>
<dbReference type="PANTHER" id="PTHR23183:SF0">
    <property type="entry name" value="NUCLEOLAR PROTEIN 14"/>
    <property type="match status" value="1"/>
</dbReference>
<feature type="region of interest" description="Disordered" evidence="7">
    <location>
        <begin position="854"/>
        <end position="906"/>
    </location>
</feature>
<sequence>MAKGSQLTQLKSALSQAGLSRQSQPGGSGKKRKRTVAVRDSAAEKEKKVHKLDEINRKLNPFDVKVTKLKHDVGGRNVKGVVGRPALSKQAGLEQRKKLLLPEYERRGRAGGVIDRRFGENDSTLTPEERMLERFTKERQRASRGVEFNLEDDEDLTHYGQSLSALDDFDGTGLALEDPEDKGQIDSETVKQVHFGGFKDEDAEDEDEDGQPPRKKTKAEVMAEVMAKSKEYKYQRQLAKEQDDEVRGEMDREFNSFRDLLFGQKIDPSSSGSNAVPLGKRNTNGSASTLPSDPSNVDDENPSGSAPADDELDYDQTVRQLAFDKRAKPTDRTKTEEELAAEEAAKLEKAERARLRRMRGETDDLDDESDGRSRAKRRRADADDLDDDFDLDDGFGLGKGLGDADVDVDAELSSKESASDASASSDEGSESGDDDYESSDGLGASADEALVDGDVEELIALSSSKSRRKSTGSTGELPYTFPCPSTHSEFLDITDGIKPSDLPIVVQRIRTIYHPSLGEANKEKLMALCTVLIDHVLYASATRSSPVYDSLAPHIFSLSQTYPIHSAQYFISRLVLMHKNLARGLTRGATLPDSKTFPGTSELALLRLIGSIWSTSDQSHPVVTPAILLIGQYLSQARVRSLADLASGLFLCTLTLQYQSLSKRLVPEAINFLLNSLAHLAPHALTAEALPGSFSSPDFNALPKLDLDPKLTSGDGPDAEQHKVDLLAMTYGLLGKFATLYNSLDGFIELFQPCVDICGKIKVADLSKGLQKFHTDCADSITRMITFALKARKPLALQAHKPIPIASYVPKFDAGYSFQKRHDPDSQRNAGSKLKALYRKEHKGAMRELRKDNKFLAGEQARRQAEKDTAYKSRMAKVHGELQLERAEEKAMQREKAKNSRRAGKK</sequence>
<organism evidence="8 9">
    <name type="scientific">Hydnum rufescens UP504</name>
    <dbReference type="NCBI Taxonomy" id="1448309"/>
    <lineage>
        <taxon>Eukaryota</taxon>
        <taxon>Fungi</taxon>
        <taxon>Dikarya</taxon>
        <taxon>Basidiomycota</taxon>
        <taxon>Agaricomycotina</taxon>
        <taxon>Agaricomycetes</taxon>
        <taxon>Cantharellales</taxon>
        <taxon>Hydnaceae</taxon>
        <taxon>Hydnum</taxon>
    </lineage>
</organism>
<comment type="function">
    <text evidence="6">Involved in nucleolar processing of pre-18S ribosomal RNA. Has a role in the nuclear export of 40S pre-ribosomal subunit to the cytoplasm.</text>
</comment>
<evidence type="ECO:0000313" key="9">
    <source>
        <dbReference type="Proteomes" id="UP000886523"/>
    </source>
</evidence>
<feature type="compositionally biased region" description="Polar residues" evidence="7">
    <location>
        <begin position="1"/>
        <end position="25"/>
    </location>
</feature>
<dbReference type="GO" id="GO:0030490">
    <property type="term" value="P:maturation of SSU-rRNA"/>
    <property type="evidence" value="ECO:0007669"/>
    <property type="project" value="TreeGrafter"/>
</dbReference>
<dbReference type="Pfam" id="PF04147">
    <property type="entry name" value="Nop14"/>
    <property type="match status" value="1"/>
</dbReference>
<dbReference type="Proteomes" id="UP000886523">
    <property type="component" value="Unassembled WGS sequence"/>
</dbReference>
<proteinExistence type="inferred from homology"/>
<feature type="compositionally biased region" description="Acidic residues" evidence="7">
    <location>
        <begin position="427"/>
        <end position="438"/>
    </location>
</feature>
<evidence type="ECO:0008006" key="10">
    <source>
        <dbReference type="Google" id="ProtNLM"/>
    </source>
</evidence>
<keyword evidence="4" id="KW-0698">rRNA processing</keyword>
<comment type="caution">
    <text evidence="8">The sequence shown here is derived from an EMBL/GenBank/DDBJ whole genome shotgun (WGS) entry which is preliminary data.</text>
</comment>
<evidence type="ECO:0000256" key="7">
    <source>
        <dbReference type="SAM" id="MobiDB-lite"/>
    </source>
</evidence>
<evidence type="ECO:0000256" key="6">
    <source>
        <dbReference type="ARBA" id="ARBA00024695"/>
    </source>
</evidence>
<protein>
    <recommendedName>
        <fullName evidence="10">Nop14-like protein</fullName>
    </recommendedName>
</protein>
<name>A0A9P6DXR5_9AGAM</name>
<evidence type="ECO:0000256" key="4">
    <source>
        <dbReference type="ARBA" id="ARBA00022552"/>
    </source>
</evidence>
<dbReference type="GO" id="GO:0030692">
    <property type="term" value="C:Noc4p-Nop14p complex"/>
    <property type="evidence" value="ECO:0007669"/>
    <property type="project" value="TreeGrafter"/>
</dbReference>
<evidence type="ECO:0000256" key="5">
    <source>
        <dbReference type="ARBA" id="ARBA00023242"/>
    </source>
</evidence>
<keyword evidence="5" id="KW-0539">Nucleus</keyword>
<dbReference type="InterPro" id="IPR007276">
    <property type="entry name" value="Nop14"/>
</dbReference>
<feature type="compositionally biased region" description="Basic and acidic residues" evidence="7">
    <location>
        <begin position="127"/>
        <end position="141"/>
    </location>
</feature>
<dbReference type="EMBL" id="MU128964">
    <property type="protein sequence ID" value="KAF9514135.1"/>
    <property type="molecule type" value="Genomic_DNA"/>
</dbReference>
<dbReference type="GO" id="GO:0032040">
    <property type="term" value="C:small-subunit processome"/>
    <property type="evidence" value="ECO:0007669"/>
    <property type="project" value="InterPro"/>
</dbReference>
<evidence type="ECO:0000313" key="8">
    <source>
        <dbReference type="EMBL" id="KAF9514135.1"/>
    </source>
</evidence>
<feature type="compositionally biased region" description="Basic and acidic residues" evidence="7">
    <location>
        <begin position="227"/>
        <end position="251"/>
    </location>
</feature>
<comment type="subcellular location">
    <subcellularLocation>
        <location evidence="1">Nucleus</location>
        <location evidence="1">Nucleolus</location>
    </subcellularLocation>
</comment>
<keyword evidence="3" id="KW-0690">Ribosome biogenesis</keyword>
<comment type="similarity">
    <text evidence="2">Belongs to the NOP14 family.</text>
</comment>
<feature type="compositionally biased region" description="Basic and acidic residues" evidence="7">
    <location>
        <begin position="854"/>
        <end position="871"/>
    </location>
</feature>
<gene>
    <name evidence="8" type="ORF">BS47DRAFT_1343462</name>
</gene>
<feature type="compositionally biased region" description="Polar residues" evidence="7">
    <location>
        <begin position="281"/>
        <end position="295"/>
    </location>
</feature>
<evidence type="ECO:0000256" key="3">
    <source>
        <dbReference type="ARBA" id="ARBA00022517"/>
    </source>
</evidence>
<evidence type="ECO:0000256" key="1">
    <source>
        <dbReference type="ARBA" id="ARBA00004604"/>
    </source>
</evidence>
<reference evidence="8" key="1">
    <citation type="journal article" date="2020" name="Nat. Commun.">
        <title>Large-scale genome sequencing of mycorrhizal fungi provides insights into the early evolution of symbiotic traits.</title>
        <authorList>
            <person name="Miyauchi S."/>
            <person name="Kiss E."/>
            <person name="Kuo A."/>
            <person name="Drula E."/>
            <person name="Kohler A."/>
            <person name="Sanchez-Garcia M."/>
            <person name="Morin E."/>
            <person name="Andreopoulos B."/>
            <person name="Barry K.W."/>
            <person name="Bonito G."/>
            <person name="Buee M."/>
            <person name="Carver A."/>
            <person name="Chen C."/>
            <person name="Cichocki N."/>
            <person name="Clum A."/>
            <person name="Culley D."/>
            <person name="Crous P.W."/>
            <person name="Fauchery L."/>
            <person name="Girlanda M."/>
            <person name="Hayes R.D."/>
            <person name="Keri Z."/>
            <person name="LaButti K."/>
            <person name="Lipzen A."/>
            <person name="Lombard V."/>
            <person name="Magnuson J."/>
            <person name="Maillard F."/>
            <person name="Murat C."/>
            <person name="Nolan M."/>
            <person name="Ohm R.A."/>
            <person name="Pangilinan J."/>
            <person name="Pereira M.F."/>
            <person name="Perotto S."/>
            <person name="Peter M."/>
            <person name="Pfister S."/>
            <person name="Riley R."/>
            <person name="Sitrit Y."/>
            <person name="Stielow J.B."/>
            <person name="Szollosi G."/>
            <person name="Zifcakova L."/>
            <person name="Stursova M."/>
            <person name="Spatafora J.W."/>
            <person name="Tedersoo L."/>
            <person name="Vaario L.M."/>
            <person name="Yamada A."/>
            <person name="Yan M."/>
            <person name="Wang P."/>
            <person name="Xu J."/>
            <person name="Bruns T."/>
            <person name="Baldrian P."/>
            <person name="Vilgalys R."/>
            <person name="Dunand C."/>
            <person name="Henrissat B."/>
            <person name="Grigoriev I.V."/>
            <person name="Hibbett D."/>
            <person name="Nagy L.G."/>
            <person name="Martin F.M."/>
        </authorList>
    </citation>
    <scope>NUCLEOTIDE SEQUENCE</scope>
    <source>
        <strain evidence="8">UP504</strain>
    </source>
</reference>
<feature type="compositionally biased region" description="Acidic residues" evidence="7">
    <location>
        <begin position="201"/>
        <end position="210"/>
    </location>
</feature>